<organism evidence="1 2">
    <name type="scientific">Avena sativa</name>
    <name type="common">Oat</name>
    <dbReference type="NCBI Taxonomy" id="4498"/>
    <lineage>
        <taxon>Eukaryota</taxon>
        <taxon>Viridiplantae</taxon>
        <taxon>Streptophyta</taxon>
        <taxon>Embryophyta</taxon>
        <taxon>Tracheophyta</taxon>
        <taxon>Spermatophyta</taxon>
        <taxon>Magnoliopsida</taxon>
        <taxon>Liliopsida</taxon>
        <taxon>Poales</taxon>
        <taxon>Poaceae</taxon>
        <taxon>BOP clade</taxon>
        <taxon>Pooideae</taxon>
        <taxon>Poodae</taxon>
        <taxon>Poeae</taxon>
        <taxon>Poeae Chloroplast Group 1 (Aveneae type)</taxon>
        <taxon>Aveninae</taxon>
        <taxon>Avena</taxon>
    </lineage>
</organism>
<sequence length="354" mass="38519">MASTPQPPRELAHAAPPAQDLAGLGIGLAAARSLHHRPPLHGKMPSGPVEHQTISGSLIHSMIQFCGAPEYFMFNDPQPLISYQMAAEPSHNVPAEYFMFNNGPQPVIPPRMAAEPSPNVPAATVSRVTNTEADNPEEWEFISDESLNYISRMLMEEDIDEKVSMYQEESATLRATAKPFYDILGHKFPPSPDRRLTPWSLDSPGESSSSTSSQAQSLSSVVTSCSIGGAVDSNQPHNVAHCEQLEAYRGFCGRSSSQPLLGTSSGLSDATEGLEDPLITNGRIPEYLFESLPTWDFRRGVEEARKFLPCSDKLVIDLEAADVLKPQQAAKGAPLNVSRTEVLKAKKKQAEPRS</sequence>
<reference evidence="1" key="1">
    <citation type="submission" date="2021-05" db="EMBL/GenBank/DDBJ databases">
        <authorList>
            <person name="Scholz U."/>
            <person name="Mascher M."/>
            <person name="Fiebig A."/>
        </authorList>
    </citation>
    <scope>NUCLEOTIDE SEQUENCE [LARGE SCALE GENOMIC DNA]</scope>
</reference>
<protein>
    <submittedName>
        <fullName evidence="1">Uncharacterized protein</fullName>
    </submittedName>
</protein>
<keyword evidence="2" id="KW-1185">Reference proteome</keyword>
<dbReference type="EnsemblPlants" id="AVESA.00010b.r2.5DG0977030.1">
    <property type="protein sequence ID" value="AVESA.00010b.r2.5DG0977030.1.CDS"/>
    <property type="gene ID" value="AVESA.00010b.r2.5DG0977030"/>
</dbReference>
<evidence type="ECO:0000313" key="2">
    <source>
        <dbReference type="Proteomes" id="UP001732700"/>
    </source>
</evidence>
<accession>A0ACD5YHJ2</accession>
<name>A0ACD5YHJ2_AVESA</name>
<dbReference type="Proteomes" id="UP001732700">
    <property type="component" value="Chromosome 5D"/>
</dbReference>
<reference evidence="1" key="2">
    <citation type="submission" date="2025-09" db="UniProtKB">
        <authorList>
            <consortium name="EnsemblPlants"/>
        </authorList>
    </citation>
    <scope>IDENTIFICATION</scope>
</reference>
<evidence type="ECO:0000313" key="1">
    <source>
        <dbReference type="EnsemblPlants" id="AVESA.00010b.r2.5DG0977030.1.CDS"/>
    </source>
</evidence>
<proteinExistence type="predicted"/>